<feature type="compositionally biased region" description="Basic and acidic residues" evidence="1">
    <location>
        <begin position="1"/>
        <end position="11"/>
    </location>
</feature>
<feature type="compositionally biased region" description="Polar residues" evidence="1">
    <location>
        <begin position="12"/>
        <end position="23"/>
    </location>
</feature>
<dbReference type="AlphaFoldDB" id="A0A0C3QAL0"/>
<dbReference type="PANTHER" id="PTHR44329">
    <property type="entry name" value="SERINE/THREONINE-PROTEIN KINASE TNNI3K-RELATED"/>
    <property type="match status" value="1"/>
</dbReference>
<dbReference type="STRING" id="1051891.A0A0C3QAL0"/>
<dbReference type="EMBL" id="KN823123">
    <property type="protein sequence ID" value="KIO21926.1"/>
    <property type="molecule type" value="Genomic_DNA"/>
</dbReference>
<evidence type="ECO:0000259" key="2">
    <source>
        <dbReference type="PROSITE" id="PS50011"/>
    </source>
</evidence>
<dbReference type="PROSITE" id="PS50011">
    <property type="entry name" value="PROTEIN_KINASE_DOM"/>
    <property type="match status" value="1"/>
</dbReference>
<dbReference type="Proteomes" id="UP000054248">
    <property type="component" value="Unassembled WGS sequence"/>
</dbReference>
<name>A0A0C3QAL0_9AGAM</name>
<evidence type="ECO:0000256" key="1">
    <source>
        <dbReference type="SAM" id="MobiDB-lite"/>
    </source>
</evidence>
<feature type="region of interest" description="Disordered" evidence="1">
    <location>
        <begin position="1"/>
        <end position="44"/>
    </location>
</feature>
<dbReference type="InterPro" id="IPR008271">
    <property type="entry name" value="Ser/Thr_kinase_AS"/>
</dbReference>
<dbReference type="SMART" id="SM00220">
    <property type="entry name" value="S_TKc"/>
    <property type="match status" value="1"/>
</dbReference>
<protein>
    <recommendedName>
        <fullName evidence="2">Protein kinase domain-containing protein</fullName>
    </recommendedName>
</protein>
<dbReference type="PROSITE" id="PS00108">
    <property type="entry name" value="PROTEIN_KINASE_ST"/>
    <property type="match status" value="1"/>
</dbReference>
<dbReference type="HOGENOM" id="CLU_000288_7_18_1"/>
<accession>A0A0C3QAL0</accession>
<dbReference type="InterPro" id="IPR051681">
    <property type="entry name" value="Ser/Thr_Kinases-Pseudokinases"/>
</dbReference>
<reference evidence="3 4" key="1">
    <citation type="submission" date="2014-04" db="EMBL/GenBank/DDBJ databases">
        <authorList>
            <consortium name="DOE Joint Genome Institute"/>
            <person name="Kuo A."/>
            <person name="Girlanda M."/>
            <person name="Perotto S."/>
            <person name="Kohler A."/>
            <person name="Nagy L.G."/>
            <person name="Floudas D."/>
            <person name="Copeland A."/>
            <person name="Barry K.W."/>
            <person name="Cichocki N."/>
            <person name="Veneault-Fourrey C."/>
            <person name="LaButti K."/>
            <person name="Lindquist E.A."/>
            <person name="Lipzen A."/>
            <person name="Lundell T."/>
            <person name="Morin E."/>
            <person name="Murat C."/>
            <person name="Sun H."/>
            <person name="Tunlid A."/>
            <person name="Henrissat B."/>
            <person name="Grigoriev I.V."/>
            <person name="Hibbett D.S."/>
            <person name="Martin F."/>
            <person name="Nordberg H.P."/>
            <person name="Cantor M.N."/>
            <person name="Hua S.X."/>
        </authorList>
    </citation>
    <scope>NUCLEOTIDE SEQUENCE [LARGE SCALE GENOMIC DNA]</scope>
    <source>
        <strain evidence="3 4">MUT 4182</strain>
    </source>
</reference>
<sequence length="335" mass="36738">MSHSTQEDSKELSSVVQPGSALQGSLPKQLPGKLTKPKKPTTQGTYSDIYRGSLEWNGTEVIVCIKELRKCNLDRCDNPDVTSVEDRFERRIKRETIIWAAANHPNILQFFGYQMDEGSPMLISPWARNGNLAAYLKHNDVPKEKKLKMLQDANAGLAYLHSWEPPVAHGDLKPENILVLDDDMTTALCDFGTSRVVVDLGIHTGMTTSGTAAGTAAYQARELISGESRPTPASDIYAMAGVILATLSGKVPFYNKSAQSAILLAISLGSICEAQHHPELPAYDPLWPFLRQCWMPDPSQRPTVDQVMNQLQLAVERAREPPPPYAGGGIEGQST</sequence>
<organism evidence="3 4">
    <name type="scientific">Tulasnella calospora MUT 4182</name>
    <dbReference type="NCBI Taxonomy" id="1051891"/>
    <lineage>
        <taxon>Eukaryota</taxon>
        <taxon>Fungi</taxon>
        <taxon>Dikarya</taxon>
        <taxon>Basidiomycota</taxon>
        <taxon>Agaricomycotina</taxon>
        <taxon>Agaricomycetes</taxon>
        <taxon>Cantharellales</taxon>
        <taxon>Tulasnellaceae</taxon>
        <taxon>Tulasnella</taxon>
    </lineage>
</organism>
<evidence type="ECO:0000313" key="4">
    <source>
        <dbReference type="Proteomes" id="UP000054248"/>
    </source>
</evidence>
<proteinExistence type="predicted"/>
<dbReference type="GO" id="GO:0005524">
    <property type="term" value="F:ATP binding"/>
    <property type="evidence" value="ECO:0007669"/>
    <property type="project" value="InterPro"/>
</dbReference>
<dbReference type="InterPro" id="IPR011009">
    <property type="entry name" value="Kinase-like_dom_sf"/>
</dbReference>
<dbReference type="GO" id="GO:0004674">
    <property type="term" value="F:protein serine/threonine kinase activity"/>
    <property type="evidence" value="ECO:0007669"/>
    <property type="project" value="TreeGrafter"/>
</dbReference>
<dbReference type="SUPFAM" id="SSF56112">
    <property type="entry name" value="Protein kinase-like (PK-like)"/>
    <property type="match status" value="1"/>
</dbReference>
<dbReference type="Gene3D" id="1.10.510.10">
    <property type="entry name" value="Transferase(Phosphotransferase) domain 1"/>
    <property type="match status" value="1"/>
</dbReference>
<dbReference type="InterPro" id="IPR000719">
    <property type="entry name" value="Prot_kinase_dom"/>
</dbReference>
<dbReference type="OrthoDB" id="4062651at2759"/>
<dbReference type="Pfam" id="PF00069">
    <property type="entry name" value="Pkinase"/>
    <property type="match status" value="1"/>
</dbReference>
<gene>
    <name evidence="3" type="ORF">M407DRAFT_28484</name>
</gene>
<dbReference type="PIRSF" id="PIRSF000654">
    <property type="entry name" value="Integrin-linked_kinase"/>
    <property type="match status" value="1"/>
</dbReference>
<feature type="compositionally biased region" description="Low complexity" evidence="1">
    <location>
        <begin position="26"/>
        <end position="44"/>
    </location>
</feature>
<reference evidence="4" key="2">
    <citation type="submission" date="2015-01" db="EMBL/GenBank/DDBJ databases">
        <title>Evolutionary Origins and Diversification of the Mycorrhizal Mutualists.</title>
        <authorList>
            <consortium name="DOE Joint Genome Institute"/>
            <consortium name="Mycorrhizal Genomics Consortium"/>
            <person name="Kohler A."/>
            <person name="Kuo A."/>
            <person name="Nagy L.G."/>
            <person name="Floudas D."/>
            <person name="Copeland A."/>
            <person name="Barry K.W."/>
            <person name="Cichocki N."/>
            <person name="Veneault-Fourrey C."/>
            <person name="LaButti K."/>
            <person name="Lindquist E.A."/>
            <person name="Lipzen A."/>
            <person name="Lundell T."/>
            <person name="Morin E."/>
            <person name="Murat C."/>
            <person name="Riley R."/>
            <person name="Ohm R."/>
            <person name="Sun H."/>
            <person name="Tunlid A."/>
            <person name="Henrissat B."/>
            <person name="Grigoriev I.V."/>
            <person name="Hibbett D.S."/>
            <person name="Martin F."/>
        </authorList>
    </citation>
    <scope>NUCLEOTIDE SEQUENCE [LARGE SCALE GENOMIC DNA]</scope>
    <source>
        <strain evidence="4">MUT 4182</strain>
    </source>
</reference>
<evidence type="ECO:0000313" key="3">
    <source>
        <dbReference type="EMBL" id="KIO21926.1"/>
    </source>
</evidence>
<keyword evidence="4" id="KW-1185">Reference proteome</keyword>
<feature type="domain" description="Protein kinase" evidence="2">
    <location>
        <begin position="35"/>
        <end position="313"/>
    </location>
</feature>